<dbReference type="InterPro" id="IPR016024">
    <property type="entry name" value="ARM-type_fold"/>
</dbReference>
<comment type="caution">
    <text evidence="3">The sequence shown here is derived from an EMBL/GenBank/DDBJ whole genome shotgun (WGS) entry which is preliminary data.</text>
</comment>
<evidence type="ECO:0000313" key="3">
    <source>
        <dbReference type="EMBL" id="KFH42731.1"/>
    </source>
</evidence>
<feature type="compositionally biased region" description="Polar residues" evidence="2">
    <location>
        <begin position="1055"/>
        <end position="1066"/>
    </location>
</feature>
<feature type="compositionally biased region" description="Polar residues" evidence="2">
    <location>
        <begin position="888"/>
        <end position="899"/>
    </location>
</feature>
<feature type="region of interest" description="Disordered" evidence="2">
    <location>
        <begin position="797"/>
        <end position="835"/>
    </location>
</feature>
<feature type="compositionally biased region" description="Polar residues" evidence="2">
    <location>
        <begin position="820"/>
        <end position="829"/>
    </location>
</feature>
<dbReference type="STRING" id="857340.A0A086T049"/>
<dbReference type="HOGENOM" id="CLU_003271_0_0_1"/>
<dbReference type="Proteomes" id="UP000029964">
    <property type="component" value="Unassembled WGS sequence"/>
</dbReference>
<evidence type="ECO:0000313" key="4">
    <source>
        <dbReference type="Proteomes" id="UP000029964"/>
    </source>
</evidence>
<sequence length="1137" mass="123950">MESLKQRCRPKHQVLVLKCYPRASKGAIDVKPNSSELSYLLFYATSRRSKIQKIGAFLEKKTASDVWRMRVGNVQVTLGILAALIEKSPRDVALIAPCVLKILDLILRSSDITMIESSLPAFEAFCEHHDVSSLFADQDYTSQYESVVRSYAALASIQEAPAGKAPLSRPVHARWRNAGLKAIKSIAASETLASVTGRQIDVIVPPILENLWTYEGDFIDVLLQRLEIEEKVDSEKLLRRRTSVGTVGTVDTAGDTHPAVFSGSTNDADRAAEEEISLLAMQCLKSIFVLPNRAQINAATAALLKFVLEKARQGENIIHLARSGKQDNGWAIAIYNVISRWAPVQDRYVILVVAMETLVRNPIKDDKLDQQIALVAIIGSLLRSDVNFIGLSVMDVLLGLVRQMKKLLQPTSGLIQGESVVDEKVNGADADGASPQRRLLLQRLEQCIGDLATHVYYADQISDMIAAIVSRLKPSRSSSASSTPQGEKTEGQEPGPGASVADLAESQSSVDANFSYSQGRVCALKVIKAILLVANPKTKISGNMDLSRNQVPLHVWEGTQWLLRDPDGEVRKAYIDALGTWLDRETTPADLIARDETLTRNRSMKNSRELYSPDSTRRAVSNPTNRERIPRSGRRSQFLPLLHLAIYENALQFVDFETDLTVLHILLTKLVYHLGVNSARFGIPMIYRLQEDIQEIDLPVHKVRIAALCHGYFWVLSERFDFDASGVGRAIQNEVVRRRSKGFWIGGINVPAPPLESVGLPGQTGSQPTWDMATLEKEKLLPFDDRSALVECIATSYEESSRSPPASPAASPGRGMSNPILGSTMSPAQTADDDIDLPSHFREQMLTDWSREAVAAALASEAKAESLNGSRSANTTGTQRYRLTINTAAGTNGNGQEASPSPYGSPRNLRPHSARMADREHNASTTQLRKSSVRSGISPSVSVATSKGGVASVDQLKMVLSGNLSAQAINALPRDEEDDSDESMVSYDYTPSETSFQAAVTQQSEQPAKGAETPKRSGSMSRRGPLSSNPPHQSTPNLDDEDGDESVPPVPPLPNSKSGTTSSWRGESQAAADDVSVHDHAGRSLGRKPSSRAGSLGFQQTRMPEGSGRTMDLQELLRGIDSRSGEGSLSNVTKPPY</sequence>
<proteinExistence type="inferred from homology"/>
<dbReference type="AlphaFoldDB" id="A0A086T049"/>
<dbReference type="InterPro" id="IPR049150">
    <property type="entry name" value="EFR3_HEAT-like_rpt"/>
</dbReference>
<feature type="region of interest" description="Disordered" evidence="2">
    <location>
        <begin position="862"/>
        <end position="881"/>
    </location>
</feature>
<name>A0A086T049_HAPC1</name>
<evidence type="ECO:0000256" key="2">
    <source>
        <dbReference type="SAM" id="MobiDB-lite"/>
    </source>
</evidence>
<protein>
    <recommendedName>
        <fullName evidence="5">Protein EFR3</fullName>
    </recommendedName>
</protein>
<accession>A0A086T049</accession>
<feature type="compositionally biased region" description="Low complexity" evidence="2">
    <location>
        <begin position="802"/>
        <end position="815"/>
    </location>
</feature>
<comment type="similarity">
    <text evidence="1">Belongs to the EFR3 family.</text>
</comment>
<feature type="compositionally biased region" description="Polar residues" evidence="2">
    <location>
        <begin position="993"/>
        <end position="1006"/>
    </location>
</feature>
<dbReference type="EMBL" id="JPKY01000086">
    <property type="protein sequence ID" value="KFH42731.1"/>
    <property type="molecule type" value="Genomic_DNA"/>
</dbReference>
<feature type="compositionally biased region" description="Polar residues" evidence="2">
    <location>
        <begin position="1016"/>
        <end position="1037"/>
    </location>
</feature>
<dbReference type="OrthoDB" id="19232at2759"/>
<organism evidence="3 4">
    <name type="scientific">Hapsidospora chrysogenum (strain ATCC 11550 / CBS 779.69 / DSM 880 / IAM 14645 / JCM 23072 / IMI 49137)</name>
    <name type="common">Acremonium chrysogenum</name>
    <dbReference type="NCBI Taxonomy" id="857340"/>
    <lineage>
        <taxon>Eukaryota</taxon>
        <taxon>Fungi</taxon>
        <taxon>Dikarya</taxon>
        <taxon>Ascomycota</taxon>
        <taxon>Pezizomycotina</taxon>
        <taxon>Sordariomycetes</taxon>
        <taxon>Hypocreomycetidae</taxon>
        <taxon>Hypocreales</taxon>
        <taxon>Bionectriaceae</taxon>
        <taxon>Hapsidospora</taxon>
    </lineage>
</organism>
<feature type="compositionally biased region" description="Polar residues" evidence="2">
    <location>
        <begin position="867"/>
        <end position="881"/>
    </location>
</feature>
<dbReference type="PANTHER" id="PTHR47766">
    <property type="entry name" value="PROTEIN EFR3"/>
    <property type="match status" value="1"/>
</dbReference>
<feature type="region of interest" description="Disordered" evidence="2">
    <location>
        <begin position="888"/>
        <end position="947"/>
    </location>
</feature>
<dbReference type="GO" id="GO:0072659">
    <property type="term" value="P:protein localization to plasma membrane"/>
    <property type="evidence" value="ECO:0007669"/>
    <property type="project" value="InterPro"/>
</dbReference>
<feature type="region of interest" description="Disordered" evidence="2">
    <location>
        <begin position="1118"/>
        <end position="1137"/>
    </location>
</feature>
<dbReference type="PANTHER" id="PTHR47766:SF1">
    <property type="entry name" value="PROTEIN EFR3"/>
    <property type="match status" value="1"/>
</dbReference>
<evidence type="ECO:0008006" key="5">
    <source>
        <dbReference type="Google" id="ProtNLM"/>
    </source>
</evidence>
<dbReference type="SUPFAM" id="SSF48371">
    <property type="entry name" value="ARM repeat"/>
    <property type="match status" value="1"/>
</dbReference>
<keyword evidence="4" id="KW-1185">Reference proteome</keyword>
<feature type="compositionally biased region" description="Low complexity" evidence="2">
    <location>
        <begin position="933"/>
        <end position="943"/>
    </location>
</feature>
<feature type="compositionally biased region" description="Polar residues" evidence="2">
    <location>
        <begin position="1125"/>
        <end position="1137"/>
    </location>
</feature>
<feature type="region of interest" description="Disordered" evidence="2">
    <location>
        <begin position="993"/>
        <end position="1109"/>
    </location>
</feature>
<evidence type="ECO:0000256" key="1">
    <source>
        <dbReference type="ARBA" id="ARBA00010216"/>
    </source>
</evidence>
<feature type="region of interest" description="Disordered" evidence="2">
    <location>
        <begin position="476"/>
        <end position="504"/>
    </location>
</feature>
<gene>
    <name evidence="3" type="ORF">ACRE_065100</name>
</gene>
<dbReference type="InterPro" id="IPR039786">
    <property type="entry name" value="EFR3"/>
</dbReference>
<reference evidence="4" key="1">
    <citation type="journal article" date="2014" name="Genome Announc.">
        <title>Genome sequence and annotation of Acremonium chrysogenum, producer of the beta-lactam antibiotic cephalosporin C.</title>
        <authorList>
            <person name="Terfehr D."/>
            <person name="Dahlmann T.A."/>
            <person name="Specht T."/>
            <person name="Zadra I."/>
            <person name="Kuernsteiner H."/>
            <person name="Kueck U."/>
        </authorList>
    </citation>
    <scope>NUCLEOTIDE SEQUENCE [LARGE SCALE GENOMIC DNA]</scope>
    <source>
        <strain evidence="4">ATCC 11550 / CBS 779.69 / DSM 880 / IAM 14645 / JCM 23072 / IMI 49137</strain>
    </source>
</reference>
<dbReference type="GO" id="GO:0005886">
    <property type="term" value="C:plasma membrane"/>
    <property type="evidence" value="ECO:0007669"/>
    <property type="project" value="TreeGrafter"/>
</dbReference>
<dbReference type="Pfam" id="PF21072">
    <property type="entry name" value="EFR3"/>
    <property type="match status" value="2"/>
</dbReference>
<feature type="region of interest" description="Disordered" evidence="2">
    <location>
        <begin position="603"/>
        <end position="630"/>
    </location>
</feature>